<keyword evidence="7" id="KW-1015">Disulfide bond</keyword>
<gene>
    <name evidence="11" type="primary">LOC117366418</name>
</gene>
<dbReference type="SUPFAM" id="SSF103473">
    <property type="entry name" value="MFS general substrate transporter"/>
    <property type="match status" value="1"/>
</dbReference>
<dbReference type="GO" id="GO:0015347">
    <property type="term" value="F:sodium-independent organic anion transmembrane transporter activity"/>
    <property type="evidence" value="ECO:0007669"/>
    <property type="project" value="TreeGrafter"/>
</dbReference>
<dbReference type="Gene3D" id="1.20.1250.20">
    <property type="entry name" value="MFS general substrate transporter like domains"/>
    <property type="match status" value="1"/>
</dbReference>
<evidence type="ECO:0000313" key="11">
    <source>
        <dbReference type="RefSeq" id="XP_033813650.1"/>
    </source>
</evidence>
<comment type="similarity">
    <text evidence="2 8">Belongs to the organo anion transporter (TC 2.A.60) family.</text>
</comment>
<dbReference type="InterPro" id="IPR036058">
    <property type="entry name" value="Kazal_dom_sf"/>
</dbReference>
<feature type="transmembrane region" description="Helical" evidence="8">
    <location>
        <begin position="192"/>
        <end position="216"/>
    </location>
</feature>
<dbReference type="InterPro" id="IPR036259">
    <property type="entry name" value="MFS_trans_sf"/>
</dbReference>
<reference evidence="11" key="1">
    <citation type="submission" date="2025-08" db="UniProtKB">
        <authorList>
            <consortium name="RefSeq"/>
        </authorList>
    </citation>
    <scope>IDENTIFICATION</scope>
</reference>
<proteinExistence type="inferred from homology"/>
<dbReference type="Proteomes" id="UP000515159">
    <property type="component" value="Chromosome 9"/>
</dbReference>
<keyword evidence="6 8" id="KW-0472">Membrane</keyword>
<feature type="transmembrane region" description="Helical" evidence="8">
    <location>
        <begin position="317"/>
        <end position="335"/>
    </location>
</feature>
<dbReference type="InterPro" id="IPR002350">
    <property type="entry name" value="Kazal_dom"/>
</dbReference>
<evidence type="ECO:0000256" key="4">
    <source>
        <dbReference type="ARBA" id="ARBA00022692"/>
    </source>
</evidence>
<dbReference type="Pfam" id="PF03137">
    <property type="entry name" value="OATP"/>
    <property type="match status" value="1"/>
</dbReference>
<keyword evidence="4 8" id="KW-0812">Transmembrane</keyword>
<evidence type="ECO:0000256" key="6">
    <source>
        <dbReference type="ARBA" id="ARBA00023136"/>
    </source>
</evidence>
<keyword evidence="8" id="KW-0406">Ion transport</keyword>
<dbReference type="GeneID" id="117366418"/>
<dbReference type="InterPro" id="IPR004156">
    <property type="entry name" value="OATP"/>
</dbReference>
<dbReference type="AlphaFoldDB" id="A0A6P8S5S8"/>
<evidence type="ECO:0000256" key="8">
    <source>
        <dbReference type="RuleBase" id="RU362056"/>
    </source>
</evidence>
<feature type="transmembrane region" description="Helical" evidence="8">
    <location>
        <begin position="470"/>
        <end position="495"/>
    </location>
</feature>
<keyword evidence="3" id="KW-1003">Cell membrane</keyword>
<evidence type="ECO:0000256" key="2">
    <source>
        <dbReference type="ARBA" id="ARBA00009657"/>
    </source>
</evidence>
<dbReference type="PANTHER" id="PTHR11388">
    <property type="entry name" value="ORGANIC ANION TRANSPORTER"/>
    <property type="match status" value="1"/>
</dbReference>
<protein>
    <recommendedName>
        <fullName evidence="8">Solute carrier organic anion transporter family member</fullName>
    </recommendedName>
</protein>
<feature type="transmembrane region" description="Helical" evidence="8">
    <location>
        <begin position="347"/>
        <end position="366"/>
    </location>
</feature>
<dbReference type="InParanoid" id="A0A6P8S5S8"/>
<feature type="domain" description="Kazal-like" evidence="9">
    <location>
        <begin position="390"/>
        <end position="445"/>
    </location>
</feature>
<feature type="transmembrane region" description="Helical" evidence="8">
    <location>
        <begin position="142"/>
        <end position="172"/>
    </location>
</feature>
<feature type="transmembrane region" description="Helical" evidence="8">
    <location>
        <begin position="107"/>
        <end position="130"/>
    </location>
</feature>
<evidence type="ECO:0000256" key="1">
    <source>
        <dbReference type="ARBA" id="ARBA00004651"/>
    </source>
</evidence>
<dbReference type="RefSeq" id="XP_033813650.1">
    <property type="nucleotide sequence ID" value="XM_033957759.1"/>
</dbReference>
<name>A0A6P8S5S8_GEOSA</name>
<dbReference type="FunCoup" id="A0A6P8S5S8">
    <property type="interactions" value="190"/>
</dbReference>
<dbReference type="GO" id="GO:0015125">
    <property type="term" value="F:bile acid transmembrane transporter activity"/>
    <property type="evidence" value="ECO:0007669"/>
    <property type="project" value="TreeGrafter"/>
</dbReference>
<keyword evidence="8" id="KW-0813">Transport</keyword>
<dbReference type="PROSITE" id="PS51465">
    <property type="entry name" value="KAZAL_2"/>
    <property type="match status" value="1"/>
</dbReference>
<feature type="transmembrane region" description="Helical" evidence="8">
    <location>
        <begin position="30"/>
        <end position="50"/>
    </location>
</feature>
<evidence type="ECO:0000313" key="10">
    <source>
        <dbReference type="Proteomes" id="UP000515159"/>
    </source>
</evidence>
<dbReference type="KEGG" id="gsh:117366418"/>
<evidence type="ECO:0000256" key="7">
    <source>
        <dbReference type="ARBA" id="ARBA00023157"/>
    </source>
</evidence>
<dbReference type="GO" id="GO:0006811">
    <property type="term" value="P:monoatomic ion transport"/>
    <property type="evidence" value="ECO:0007669"/>
    <property type="project" value="UniProtKB-KW"/>
</dbReference>
<dbReference type="NCBIfam" id="TIGR00805">
    <property type="entry name" value="oat"/>
    <property type="match status" value="1"/>
</dbReference>
<dbReference type="PANTHER" id="PTHR11388:SF89">
    <property type="entry name" value="SOLUTE CARRIER ORGANIC ANION TRANSPORTER FAMILY MEMBER 1B3"/>
    <property type="match status" value="1"/>
</dbReference>
<evidence type="ECO:0000256" key="3">
    <source>
        <dbReference type="ARBA" id="ARBA00022475"/>
    </source>
</evidence>
<keyword evidence="10" id="KW-1185">Reference proteome</keyword>
<dbReference type="Gene3D" id="3.30.60.30">
    <property type="match status" value="1"/>
</dbReference>
<sequence length="628" mass="69581">MRVEYEDRSNLLVLAFISYYGAKFHRPKTIAAGCLIMSIGSFLTAMPHLFMGLYKYETAVTRETSSSNLTSNLSPCLADLNQTTISYNSESQLTTQTKDCDEAGSYMWIYVLMGNFLRGIGETPIIPLGISYLDDFSKQENVAFYIACVHSIGVIGPLLGFLLGSLCAKLYVDIGFVNPDNLTITPQDSRWVGAWWLGFLISGIVSLFSAIPFCFIPKTLKKQVENANISNVQETSKLKMEKSKRFKAKDSQQRNDSADKGFCFFLKILFTNRLYVLYQCIFLLQSSSVIGFITFSMKYMEQQYGLSASRANLLTGAAKMPAIAIGIFVGGLLMKKYKLGILGIIKFAFWTSFLGFLLSLAVVPLGCQNTSVAGLTTDYNGSHQIVLQENTLISSCNINCKCSTKHWDPVCGNNGITYVSSCLAGCKSSTGYGRNVTFQNCSCIEAIDSQSRDSTAILGACPKGESCSRLVIYVIILQVLGIFIISLGNTCGFILTFRYVDKELKSLAVGISVWMMRSLAGIPAPIYFGALIDKTCVKWGIKSCGGEGACRLYDSTLYRNTFFGLMAGIRVPSYILYILYFIMAKKKFQEDSKAIEEVGQEEKATNRKDDFKGNEDFIYSEEEKETCI</sequence>
<dbReference type="GO" id="GO:0043252">
    <property type="term" value="P:sodium-independent organic anion transport"/>
    <property type="evidence" value="ECO:0007669"/>
    <property type="project" value="TreeGrafter"/>
</dbReference>
<evidence type="ECO:0000256" key="5">
    <source>
        <dbReference type="ARBA" id="ARBA00022989"/>
    </source>
</evidence>
<dbReference type="GO" id="GO:0016323">
    <property type="term" value="C:basolateral plasma membrane"/>
    <property type="evidence" value="ECO:0007669"/>
    <property type="project" value="TreeGrafter"/>
</dbReference>
<feature type="transmembrane region" description="Helical" evidence="8">
    <location>
        <begin position="507"/>
        <end position="528"/>
    </location>
</feature>
<organism evidence="10 11">
    <name type="scientific">Geotrypetes seraphini</name>
    <name type="common">Gaboon caecilian</name>
    <name type="synonym">Caecilia seraphini</name>
    <dbReference type="NCBI Taxonomy" id="260995"/>
    <lineage>
        <taxon>Eukaryota</taxon>
        <taxon>Metazoa</taxon>
        <taxon>Chordata</taxon>
        <taxon>Craniata</taxon>
        <taxon>Vertebrata</taxon>
        <taxon>Euteleostomi</taxon>
        <taxon>Amphibia</taxon>
        <taxon>Gymnophiona</taxon>
        <taxon>Geotrypetes</taxon>
    </lineage>
</organism>
<comment type="caution">
    <text evidence="8">Lacks conserved residue(s) required for the propagation of feature annotation.</text>
</comment>
<comment type="subcellular location">
    <subcellularLocation>
        <location evidence="1 8">Cell membrane</location>
        <topology evidence="1 8">Multi-pass membrane protein</topology>
    </subcellularLocation>
</comment>
<accession>A0A6P8S5S8</accession>
<feature type="transmembrane region" description="Helical" evidence="8">
    <location>
        <begin position="275"/>
        <end position="297"/>
    </location>
</feature>
<feature type="transmembrane region" description="Helical" evidence="8">
    <location>
        <begin position="562"/>
        <end position="583"/>
    </location>
</feature>
<evidence type="ECO:0000259" key="9">
    <source>
        <dbReference type="PROSITE" id="PS51465"/>
    </source>
</evidence>
<dbReference type="SUPFAM" id="SSF100895">
    <property type="entry name" value="Kazal-type serine protease inhibitors"/>
    <property type="match status" value="1"/>
</dbReference>
<dbReference type="Pfam" id="PF07648">
    <property type="entry name" value="Kazal_2"/>
    <property type="match status" value="1"/>
</dbReference>
<dbReference type="OrthoDB" id="5062115at2759"/>
<keyword evidence="5 8" id="KW-1133">Transmembrane helix</keyword>